<dbReference type="InterPro" id="IPR006741">
    <property type="entry name" value="AgrB"/>
</dbReference>
<organism evidence="9 10">
    <name type="scientific">Clostridium beijerinckii</name>
    <name type="common">Clostridium MP</name>
    <dbReference type="NCBI Taxonomy" id="1520"/>
    <lineage>
        <taxon>Bacteria</taxon>
        <taxon>Bacillati</taxon>
        <taxon>Bacillota</taxon>
        <taxon>Clostridia</taxon>
        <taxon>Eubacteriales</taxon>
        <taxon>Clostridiaceae</taxon>
        <taxon>Clostridium</taxon>
    </lineage>
</organism>
<comment type="subcellular location">
    <subcellularLocation>
        <location evidence="8">Cell membrane</location>
        <topology evidence="8">Multi-pass membrane protein</topology>
    </subcellularLocation>
</comment>
<dbReference type="GO" id="GO:0005886">
    <property type="term" value="C:plasma membrane"/>
    <property type="evidence" value="ECO:0007669"/>
    <property type="project" value="UniProtKB-SubCell"/>
</dbReference>
<protein>
    <recommendedName>
        <fullName evidence="8">Putative AgrB-like protein</fullName>
        <ecNumber evidence="8">3.4.-.-</ecNumber>
    </recommendedName>
</protein>
<evidence type="ECO:0000256" key="4">
    <source>
        <dbReference type="ARBA" id="ARBA00022692"/>
    </source>
</evidence>
<keyword evidence="1 8" id="KW-1003">Cell membrane</keyword>
<evidence type="ECO:0000256" key="1">
    <source>
        <dbReference type="ARBA" id="ARBA00022475"/>
    </source>
</evidence>
<dbReference type="Proteomes" id="UP000679373">
    <property type="component" value="Plasmid unnamed"/>
</dbReference>
<dbReference type="RefSeq" id="WP_077869169.1">
    <property type="nucleotide sequence ID" value="NZ_BKAK01000166.1"/>
</dbReference>
<evidence type="ECO:0000256" key="3">
    <source>
        <dbReference type="ARBA" id="ARBA00022670"/>
    </source>
</evidence>
<gene>
    <name evidence="9" type="ORF">KEC93_26225</name>
</gene>
<evidence type="ECO:0000256" key="5">
    <source>
        <dbReference type="ARBA" id="ARBA00022801"/>
    </source>
</evidence>
<dbReference type="HAMAP" id="MF_00784">
    <property type="entry name" value="AgrB"/>
    <property type="match status" value="1"/>
</dbReference>
<dbReference type="EC" id="3.4.-.-" evidence="8"/>
<feature type="transmembrane region" description="Helical" evidence="8">
    <location>
        <begin position="42"/>
        <end position="67"/>
    </location>
</feature>
<dbReference type="GeneID" id="66348102"/>
<dbReference type="GO" id="GO:0006508">
    <property type="term" value="P:proteolysis"/>
    <property type="evidence" value="ECO:0007669"/>
    <property type="project" value="UniProtKB-KW"/>
</dbReference>
<feature type="transmembrane region" description="Helical" evidence="8">
    <location>
        <begin position="79"/>
        <end position="101"/>
    </location>
</feature>
<feature type="transmembrane region" description="Helical" evidence="8">
    <location>
        <begin position="138"/>
        <end position="159"/>
    </location>
</feature>
<name>A0AB74VQ44_CLOBE</name>
<feature type="transmembrane region" description="Helical" evidence="8">
    <location>
        <begin position="107"/>
        <end position="126"/>
    </location>
</feature>
<dbReference type="GO" id="GO:0008233">
    <property type="term" value="F:peptidase activity"/>
    <property type="evidence" value="ECO:0007669"/>
    <property type="project" value="UniProtKB-UniRule"/>
</dbReference>
<keyword evidence="2 8" id="KW-0673">Quorum sensing</keyword>
<evidence type="ECO:0000256" key="6">
    <source>
        <dbReference type="ARBA" id="ARBA00022989"/>
    </source>
</evidence>
<evidence type="ECO:0000313" key="10">
    <source>
        <dbReference type="Proteomes" id="UP000679373"/>
    </source>
</evidence>
<dbReference type="SMART" id="SM00793">
    <property type="entry name" value="AgrB"/>
    <property type="match status" value="1"/>
</dbReference>
<keyword evidence="5 8" id="KW-0378">Hydrolase</keyword>
<feature type="transmembrane region" description="Helical" evidence="8">
    <location>
        <begin position="165"/>
        <end position="188"/>
    </location>
</feature>
<evidence type="ECO:0000256" key="2">
    <source>
        <dbReference type="ARBA" id="ARBA00022654"/>
    </source>
</evidence>
<comment type="similarity">
    <text evidence="8">Belongs to the AgrB family.</text>
</comment>
<keyword evidence="6 8" id="KW-1133">Transmembrane helix</keyword>
<evidence type="ECO:0000313" key="9">
    <source>
        <dbReference type="EMBL" id="QUN37921.1"/>
    </source>
</evidence>
<sequence>MIKYLSTNISLYFQENNSCLSKKDVLKIQYTLEAILSDLSKFIIIFLVFLFIKEIPLFLFSFIILNSTRPLLGGIHCKTYYGCLTCSILYFMIILLFTRLFPELNTNFYIVFFILSLAITFIFAPCPNEKRPVKNKATLKILSLISLTFWIILFYLSPLQTRNCILISIFLQIIQVIIINTKGVIFNAKNNKTFFNRTT</sequence>
<keyword evidence="9" id="KW-0614">Plasmid</keyword>
<dbReference type="EMBL" id="CP073654">
    <property type="protein sequence ID" value="QUN37921.1"/>
    <property type="molecule type" value="Genomic_DNA"/>
</dbReference>
<accession>A0AB74VQ44</accession>
<evidence type="ECO:0000256" key="7">
    <source>
        <dbReference type="ARBA" id="ARBA00023136"/>
    </source>
</evidence>
<evidence type="ECO:0000256" key="8">
    <source>
        <dbReference type="HAMAP-Rule" id="MF_00784"/>
    </source>
</evidence>
<dbReference type="GO" id="GO:0009372">
    <property type="term" value="P:quorum sensing"/>
    <property type="evidence" value="ECO:0007669"/>
    <property type="project" value="UniProtKB-UniRule"/>
</dbReference>
<keyword evidence="7 8" id="KW-0472">Membrane</keyword>
<reference evidence="9" key="1">
    <citation type="submission" date="2021-04" db="EMBL/GenBank/DDBJ databases">
        <title>Complete genome sequence of the type strain Clostridium beijerinckii NRRL B-598.</title>
        <authorList>
            <person name="Sedlar K."/>
            <person name="Branska B."/>
            <person name="Bezdicek M."/>
            <person name="Nykrynova M."/>
            <person name="Lengerova M."/>
            <person name="Skutkova H."/>
            <person name="Patakova P."/>
        </authorList>
    </citation>
    <scope>NUCLEOTIDE SEQUENCE</scope>
    <source>
        <strain evidence="9">DSM 791</strain>
        <plasmid evidence="9">unnamed</plasmid>
    </source>
</reference>
<dbReference type="Pfam" id="PF04647">
    <property type="entry name" value="AgrB"/>
    <property type="match status" value="1"/>
</dbReference>
<comment type="function">
    <text evidence="8">May be involved in the proteolytic processing of a quorum sensing system signal molecule precursor.</text>
</comment>
<dbReference type="AlphaFoldDB" id="A0AB74VQ44"/>
<keyword evidence="3 8" id="KW-0645">Protease</keyword>
<keyword evidence="10" id="KW-1185">Reference proteome</keyword>
<proteinExistence type="inferred from homology"/>
<geneLocation type="plasmid" evidence="9">
    <name>unnamed</name>
</geneLocation>
<keyword evidence="4 8" id="KW-0812">Transmembrane</keyword>